<protein>
    <submittedName>
        <fullName evidence="1">Uncharacterized protein</fullName>
    </submittedName>
</protein>
<evidence type="ECO:0000313" key="1">
    <source>
        <dbReference type="EMBL" id="CAF1331794.1"/>
    </source>
</evidence>
<proteinExistence type="predicted"/>
<reference evidence="1" key="1">
    <citation type="submission" date="2021-02" db="EMBL/GenBank/DDBJ databases">
        <authorList>
            <person name="Nowell W R."/>
        </authorList>
    </citation>
    <scope>NUCLEOTIDE SEQUENCE</scope>
</reference>
<accession>A0A815FZ33</accession>
<name>A0A815FZ33_9BILA</name>
<dbReference type="Proteomes" id="UP000663864">
    <property type="component" value="Unassembled WGS sequence"/>
</dbReference>
<gene>
    <name evidence="1" type="ORF">ZHD862_LOCUS29565</name>
</gene>
<dbReference type="EMBL" id="CAJNOT010002628">
    <property type="protein sequence ID" value="CAF1331794.1"/>
    <property type="molecule type" value="Genomic_DNA"/>
</dbReference>
<evidence type="ECO:0000313" key="2">
    <source>
        <dbReference type="Proteomes" id="UP000663864"/>
    </source>
</evidence>
<organism evidence="1 2">
    <name type="scientific">Rotaria sordida</name>
    <dbReference type="NCBI Taxonomy" id="392033"/>
    <lineage>
        <taxon>Eukaryota</taxon>
        <taxon>Metazoa</taxon>
        <taxon>Spiralia</taxon>
        <taxon>Gnathifera</taxon>
        <taxon>Rotifera</taxon>
        <taxon>Eurotatoria</taxon>
        <taxon>Bdelloidea</taxon>
        <taxon>Philodinida</taxon>
        <taxon>Philodinidae</taxon>
        <taxon>Rotaria</taxon>
    </lineage>
</organism>
<sequence>MRSQKHYGRPVFEFSLETTMTSNQLQQRYTLQTQPEAYETSELKVWPIHQISDLLSPSNTSVPINPSCHAALAAYVSLFC</sequence>
<dbReference type="AlphaFoldDB" id="A0A815FZ33"/>
<comment type="caution">
    <text evidence="1">The sequence shown here is derived from an EMBL/GenBank/DDBJ whole genome shotgun (WGS) entry which is preliminary data.</text>
</comment>